<dbReference type="EMBL" id="JSZA02000070">
    <property type="protein sequence ID" value="TGO02849.1"/>
    <property type="molecule type" value="Genomic_DNA"/>
</dbReference>
<keyword evidence="3" id="KW-0540">Nuclease</keyword>
<evidence type="ECO:0000313" key="9">
    <source>
        <dbReference type="EMBL" id="TGO02849.1"/>
    </source>
</evidence>
<feature type="domain" description="PIN" evidence="8">
    <location>
        <begin position="8"/>
        <end position="134"/>
    </location>
</feature>
<dbReference type="Proteomes" id="UP000030428">
    <property type="component" value="Unassembled WGS sequence"/>
</dbReference>
<evidence type="ECO:0000256" key="2">
    <source>
        <dbReference type="ARBA" id="ARBA00022649"/>
    </source>
</evidence>
<comment type="similarity">
    <text evidence="7">Belongs to the PINc/VapC protein family.</text>
</comment>
<evidence type="ECO:0000256" key="4">
    <source>
        <dbReference type="ARBA" id="ARBA00022723"/>
    </source>
</evidence>
<evidence type="ECO:0000313" key="10">
    <source>
        <dbReference type="Proteomes" id="UP000030428"/>
    </source>
</evidence>
<protein>
    <recommendedName>
        <fullName evidence="8">PIN domain-containing protein</fullName>
    </recommendedName>
</protein>
<keyword evidence="10" id="KW-1185">Reference proteome</keyword>
<dbReference type="AlphaFoldDB" id="A0A4E0QNB5"/>
<keyword evidence="4" id="KW-0479">Metal-binding</keyword>
<keyword evidence="6" id="KW-0460">Magnesium</keyword>
<dbReference type="Pfam" id="PF01850">
    <property type="entry name" value="PIN"/>
    <property type="match status" value="1"/>
</dbReference>
<name>A0A4E0QNB5_9GAMM</name>
<accession>A0A4E0QNB5</accession>
<dbReference type="InterPro" id="IPR002716">
    <property type="entry name" value="PIN_dom"/>
</dbReference>
<dbReference type="GO" id="GO:0016787">
    <property type="term" value="F:hydrolase activity"/>
    <property type="evidence" value="ECO:0007669"/>
    <property type="project" value="UniProtKB-KW"/>
</dbReference>
<evidence type="ECO:0000256" key="1">
    <source>
        <dbReference type="ARBA" id="ARBA00001946"/>
    </source>
</evidence>
<keyword evidence="5" id="KW-0378">Hydrolase</keyword>
<dbReference type="SUPFAM" id="SSF88723">
    <property type="entry name" value="PIN domain-like"/>
    <property type="match status" value="1"/>
</dbReference>
<sequence>MIPENAFILLDTNIILQLIRKNIVSEQLESDYKLISRPNGNLISYVTVGEIYALSLKFDWGKQKIATMNELLDAMVIIEISEPDVVDNYARINYFSEKIMKPARPMGQNDIWIAATAASLGALLMTTDDDFKHLHPKYIKIIAIDANTGETKAHRR</sequence>
<dbReference type="PANTHER" id="PTHR33653:SF1">
    <property type="entry name" value="RIBONUCLEASE VAPC2"/>
    <property type="match status" value="1"/>
</dbReference>
<evidence type="ECO:0000256" key="6">
    <source>
        <dbReference type="ARBA" id="ARBA00022842"/>
    </source>
</evidence>
<dbReference type="GO" id="GO:0004518">
    <property type="term" value="F:nuclease activity"/>
    <property type="evidence" value="ECO:0007669"/>
    <property type="project" value="UniProtKB-KW"/>
</dbReference>
<proteinExistence type="inferred from homology"/>
<evidence type="ECO:0000259" key="8">
    <source>
        <dbReference type="Pfam" id="PF01850"/>
    </source>
</evidence>
<evidence type="ECO:0000256" key="7">
    <source>
        <dbReference type="ARBA" id="ARBA00038093"/>
    </source>
</evidence>
<dbReference type="Gene3D" id="3.40.50.1010">
    <property type="entry name" value="5'-nuclease"/>
    <property type="match status" value="1"/>
</dbReference>
<comment type="cofactor">
    <cofactor evidence="1">
        <name>Mg(2+)</name>
        <dbReference type="ChEBI" id="CHEBI:18420"/>
    </cofactor>
</comment>
<evidence type="ECO:0000256" key="5">
    <source>
        <dbReference type="ARBA" id="ARBA00022801"/>
    </source>
</evidence>
<organism evidence="9 10">
    <name type="scientific">Candidatus Thiomargarita nelsonii</name>
    <dbReference type="NCBI Taxonomy" id="1003181"/>
    <lineage>
        <taxon>Bacteria</taxon>
        <taxon>Pseudomonadati</taxon>
        <taxon>Pseudomonadota</taxon>
        <taxon>Gammaproteobacteria</taxon>
        <taxon>Thiotrichales</taxon>
        <taxon>Thiotrichaceae</taxon>
        <taxon>Thiomargarita</taxon>
    </lineage>
</organism>
<dbReference type="GO" id="GO:0046872">
    <property type="term" value="F:metal ion binding"/>
    <property type="evidence" value="ECO:0007669"/>
    <property type="project" value="UniProtKB-KW"/>
</dbReference>
<keyword evidence="2" id="KW-1277">Toxin-antitoxin system</keyword>
<dbReference type="InterPro" id="IPR029060">
    <property type="entry name" value="PIN-like_dom_sf"/>
</dbReference>
<reference evidence="9 10" key="1">
    <citation type="journal article" date="2016" name="Front. Microbiol.">
        <title>Single-Cell (Meta-)Genomics of a Dimorphic Candidatus Thiomargarita nelsonii Reveals Genomic Plasticity.</title>
        <authorList>
            <person name="Flood B.E."/>
            <person name="Fliss P."/>
            <person name="Jones D.S."/>
            <person name="Dick G.J."/>
            <person name="Jain S."/>
            <person name="Kaster A.K."/>
            <person name="Winkel M."/>
            <person name="Mussmann M."/>
            <person name="Bailey J."/>
        </authorList>
    </citation>
    <scope>NUCLEOTIDE SEQUENCE [LARGE SCALE GENOMIC DNA]</scope>
    <source>
        <strain evidence="9">Hydrate Ridge</strain>
    </source>
</reference>
<dbReference type="PANTHER" id="PTHR33653">
    <property type="entry name" value="RIBONUCLEASE VAPC2"/>
    <property type="match status" value="1"/>
</dbReference>
<comment type="caution">
    <text evidence="9">The sequence shown here is derived from an EMBL/GenBank/DDBJ whole genome shotgun (WGS) entry which is preliminary data.</text>
</comment>
<gene>
    <name evidence="9" type="ORF">PN36_18095</name>
</gene>
<evidence type="ECO:0000256" key="3">
    <source>
        <dbReference type="ARBA" id="ARBA00022722"/>
    </source>
</evidence>
<dbReference type="InterPro" id="IPR050556">
    <property type="entry name" value="Type_II_TA_system_RNase"/>
</dbReference>